<dbReference type="NCBIfam" id="NF008769">
    <property type="entry name" value="PRK11798.2-5"/>
    <property type="match status" value="1"/>
</dbReference>
<proteinExistence type="predicted"/>
<dbReference type="GO" id="GO:0045732">
    <property type="term" value="P:positive regulation of protein catabolic process"/>
    <property type="evidence" value="ECO:0007669"/>
    <property type="project" value="TreeGrafter"/>
</dbReference>
<dbReference type="OrthoDB" id="9797358at2"/>
<dbReference type="GO" id="GO:0005840">
    <property type="term" value="C:ribosome"/>
    <property type="evidence" value="ECO:0007669"/>
    <property type="project" value="TreeGrafter"/>
</dbReference>
<dbReference type="GO" id="GO:0006508">
    <property type="term" value="P:proteolysis"/>
    <property type="evidence" value="ECO:0007669"/>
    <property type="project" value="UniProtKB-KW"/>
</dbReference>
<feature type="region of interest" description="Disordered" evidence="1">
    <location>
        <begin position="105"/>
        <end position="135"/>
    </location>
</feature>
<dbReference type="PANTHER" id="PTHR37486:SF1">
    <property type="entry name" value="STRINGENT STARVATION PROTEIN B"/>
    <property type="match status" value="1"/>
</dbReference>
<reference evidence="2 3" key="1">
    <citation type="submission" date="2019-03" db="EMBL/GenBank/DDBJ databases">
        <title>The genome sequence of Nitrosococcus wardiae strain D1FHST reveals the archetypal metabolic capacity of ammonia-oxidizing Gammaproteobacteria.</title>
        <authorList>
            <person name="Wang L."/>
            <person name="Lim C.K."/>
            <person name="Hanson T.E."/>
            <person name="Dang H."/>
            <person name="Klotz M.G."/>
        </authorList>
    </citation>
    <scope>NUCLEOTIDE SEQUENCE [LARGE SCALE GENOMIC DNA]</scope>
    <source>
        <strain evidence="2 3">D1FHS</strain>
    </source>
</reference>
<dbReference type="Pfam" id="PF04386">
    <property type="entry name" value="SspB"/>
    <property type="match status" value="1"/>
</dbReference>
<dbReference type="Proteomes" id="UP000294325">
    <property type="component" value="Chromosome"/>
</dbReference>
<dbReference type="RefSeq" id="WP_134356903.1">
    <property type="nucleotide sequence ID" value="NZ_CP038033.1"/>
</dbReference>
<keyword evidence="2" id="KW-0378">Hydrolase</keyword>
<dbReference type="InterPro" id="IPR007481">
    <property type="entry name" value="SspB"/>
</dbReference>
<dbReference type="SUPFAM" id="SSF101738">
    <property type="entry name" value="SspB-like"/>
    <property type="match status" value="1"/>
</dbReference>
<dbReference type="EMBL" id="CP038033">
    <property type="protein sequence ID" value="QBQ53894.1"/>
    <property type="molecule type" value="Genomic_DNA"/>
</dbReference>
<gene>
    <name evidence="2" type="ORF">E3U44_04735</name>
</gene>
<accession>A0A4P7BXL5</accession>
<sequence length="135" mass="14750">MVDNPTPPMTSSRPYLIRALYQWIVDNGLTPHLLVDAAMPGVNVPPQHVTDGKIVLNVHPNSVRELSLENDWISFSARFSGSPYKVIFPVRATLAIYARENGQGMVFPEEDNGGGGPSPPSSDKGDRKPSLRVVK</sequence>
<dbReference type="Gene3D" id="2.30.30.220">
    <property type="entry name" value="SspB-like"/>
    <property type="match status" value="1"/>
</dbReference>
<dbReference type="AlphaFoldDB" id="A0A4P7BXL5"/>
<dbReference type="KEGG" id="nwr:E3U44_04735"/>
<keyword evidence="2" id="KW-0645">Protease</keyword>
<dbReference type="GO" id="GO:0008233">
    <property type="term" value="F:peptidase activity"/>
    <property type="evidence" value="ECO:0007669"/>
    <property type="project" value="UniProtKB-KW"/>
</dbReference>
<dbReference type="InterPro" id="IPR036760">
    <property type="entry name" value="SspB-like_sf"/>
</dbReference>
<evidence type="ECO:0000256" key="1">
    <source>
        <dbReference type="SAM" id="MobiDB-lite"/>
    </source>
</evidence>
<dbReference type="GO" id="GO:0005829">
    <property type="term" value="C:cytosol"/>
    <property type="evidence" value="ECO:0007669"/>
    <property type="project" value="TreeGrafter"/>
</dbReference>
<keyword evidence="3" id="KW-1185">Reference proteome</keyword>
<evidence type="ECO:0000313" key="2">
    <source>
        <dbReference type="EMBL" id="QBQ53894.1"/>
    </source>
</evidence>
<name>A0A4P7BXL5_9GAMM</name>
<dbReference type="PANTHER" id="PTHR37486">
    <property type="entry name" value="STRINGENT STARVATION PROTEIN B"/>
    <property type="match status" value="1"/>
</dbReference>
<evidence type="ECO:0000313" key="3">
    <source>
        <dbReference type="Proteomes" id="UP000294325"/>
    </source>
</evidence>
<organism evidence="2 3">
    <name type="scientific">Nitrosococcus wardiae</name>
    <dbReference type="NCBI Taxonomy" id="1814290"/>
    <lineage>
        <taxon>Bacteria</taxon>
        <taxon>Pseudomonadati</taxon>
        <taxon>Pseudomonadota</taxon>
        <taxon>Gammaproteobacteria</taxon>
        <taxon>Chromatiales</taxon>
        <taxon>Chromatiaceae</taxon>
        <taxon>Nitrosococcus</taxon>
    </lineage>
</organism>
<protein>
    <submittedName>
        <fullName evidence="2">ClpXP protease specificity-enhancing factor</fullName>
    </submittedName>
</protein>